<sequence>MGWLDVLRRRAFGAPLGEEARTSGTDPASLTTLWAVVDSLPDPYEAAADPEGLDAVVDGVGPDCARLLRELDVATAMLDTPAHAAHVRPYPWRGPGQPFSPRRFGLARERAALTGPTSFAGVLREPGRMATIDTGPEPTALDIVDDRLPWPLRAMIQDVARERGHLADELDPAMLDYPEPRWTELPRKHDFSADDPEHPGLEVSTKVVADLAAVTVELTADMRAAYRETEAVHRLMGEEISPAEALGKDAATRANAALWDGLGRPVRITGHSTGYGSTTLMVCVELDERWTAPVFSLDRVRVGVDTAYVVSLPARERVRVLTSVIAHAALTALTEHARLRSAFVRLRDLHARTLPDHAAAELGIDR</sequence>
<accession>A0ABW4L0Z3</accession>
<organism evidence="1 2">
    <name type="scientific">Georgenia deserti</name>
    <dbReference type="NCBI Taxonomy" id="2093781"/>
    <lineage>
        <taxon>Bacteria</taxon>
        <taxon>Bacillati</taxon>
        <taxon>Actinomycetota</taxon>
        <taxon>Actinomycetes</taxon>
        <taxon>Micrococcales</taxon>
        <taxon>Bogoriellaceae</taxon>
        <taxon>Georgenia</taxon>
    </lineage>
</organism>
<dbReference type="Proteomes" id="UP001597277">
    <property type="component" value="Unassembled WGS sequence"/>
</dbReference>
<gene>
    <name evidence="1" type="ORF">ACFSE6_04655</name>
</gene>
<name>A0ABW4L0Z3_9MICO</name>
<proteinExistence type="predicted"/>
<evidence type="ECO:0000313" key="2">
    <source>
        <dbReference type="Proteomes" id="UP001597277"/>
    </source>
</evidence>
<dbReference type="RefSeq" id="WP_388002719.1">
    <property type="nucleotide sequence ID" value="NZ_JBHUEE010000002.1"/>
</dbReference>
<protein>
    <submittedName>
        <fullName evidence="1">Uncharacterized protein</fullName>
    </submittedName>
</protein>
<reference evidence="2" key="1">
    <citation type="journal article" date="2019" name="Int. J. Syst. Evol. Microbiol.">
        <title>The Global Catalogue of Microorganisms (GCM) 10K type strain sequencing project: providing services to taxonomists for standard genome sequencing and annotation.</title>
        <authorList>
            <consortium name="The Broad Institute Genomics Platform"/>
            <consortium name="The Broad Institute Genome Sequencing Center for Infectious Disease"/>
            <person name="Wu L."/>
            <person name="Ma J."/>
        </authorList>
    </citation>
    <scope>NUCLEOTIDE SEQUENCE [LARGE SCALE GENOMIC DNA]</scope>
    <source>
        <strain evidence="2">JCM 17130</strain>
    </source>
</reference>
<comment type="caution">
    <text evidence="1">The sequence shown here is derived from an EMBL/GenBank/DDBJ whole genome shotgun (WGS) entry which is preliminary data.</text>
</comment>
<evidence type="ECO:0000313" key="1">
    <source>
        <dbReference type="EMBL" id="MFD1717113.1"/>
    </source>
</evidence>
<dbReference type="EMBL" id="JBHUEE010000002">
    <property type="protein sequence ID" value="MFD1717113.1"/>
    <property type="molecule type" value="Genomic_DNA"/>
</dbReference>
<keyword evidence="2" id="KW-1185">Reference proteome</keyword>